<proteinExistence type="inferred from homology"/>
<sequence length="269" mass="28372">MYIDPDIASWLDSLVPLDIADLPAARQASAKNQQGAAFPGTHDGRMKVMGDGSRVIFNIHGGGFVLGSTSGDDPENALLVDELGVTVVSPEYGLAPENPYPGPVAECCEALEYIVRQLDPHPLIMGHSAGGGLAAMVTQWALEQGIAPAAQVLIEPELDPACASESMRTYAAGPVWTAANGRLSWDYLLNGKELTIPARSAPATYAIVNQSDPLRDEGLRYALALADAGTPVTIKMYPGTVHGSMSCMGAGVTAHAYEELLAFIRQVLQ</sequence>
<dbReference type="SUPFAM" id="SSF53474">
    <property type="entry name" value="alpha/beta-Hydrolases"/>
    <property type="match status" value="1"/>
</dbReference>
<dbReference type="OrthoDB" id="3181909at2"/>
<dbReference type="PANTHER" id="PTHR48081">
    <property type="entry name" value="AB HYDROLASE SUPERFAMILY PROTEIN C4A8.06C"/>
    <property type="match status" value="1"/>
</dbReference>
<dbReference type="Gene3D" id="3.40.50.1820">
    <property type="entry name" value="alpha/beta hydrolase"/>
    <property type="match status" value="1"/>
</dbReference>
<gene>
    <name evidence="4" type="ORF">I6I10_05700</name>
</gene>
<dbReference type="PANTHER" id="PTHR48081:SF8">
    <property type="entry name" value="ALPHA_BETA HYDROLASE FOLD-3 DOMAIN-CONTAINING PROTEIN-RELATED"/>
    <property type="match status" value="1"/>
</dbReference>
<dbReference type="Proteomes" id="UP000596145">
    <property type="component" value="Chromosome"/>
</dbReference>
<keyword evidence="2 4" id="KW-0378">Hydrolase</keyword>
<protein>
    <submittedName>
        <fullName evidence="4">Alpha/beta hydrolase</fullName>
    </submittedName>
</protein>
<dbReference type="InterPro" id="IPR002168">
    <property type="entry name" value="Lipase_GDXG_HIS_AS"/>
</dbReference>
<dbReference type="InterPro" id="IPR050300">
    <property type="entry name" value="GDXG_lipolytic_enzyme"/>
</dbReference>
<reference evidence="4 5" key="1">
    <citation type="submission" date="2020-12" db="EMBL/GenBank/DDBJ databases">
        <title>FDA dAtabase for Regulatory Grade micrObial Sequences (FDA-ARGOS): Supporting development and validation of Infectious Disease Dx tests.</title>
        <authorList>
            <person name="Sproer C."/>
            <person name="Gronow S."/>
            <person name="Severitt S."/>
            <person name="Schroder I."/>
            <person name="Tallon L."/>
            <person name="Sadzewicz L."/>
            <person name="Zhao X."/>
            <person name="Boylan J."/>
            <person name="Ott S."/>
            <person name="Bowen H."/>
            <person name="Vavikolanu K."/>
            <person name="Mehta A."/>
            <person name="Aluvathingal J."/>
            <person name="Nadendla S."/>
            <person name="Lowell S."/>
            <person name="Myers T."/>
            <person name="Yan Y."/>
            <person name="Sichtig H."/>
        </authorList>
    </citation>
    <scope>NUCLEOTIDE SEQUENCE [LARGE SCALE GENOMIC DNA]</scope>
    <source>
        <strain evidence="4 5">FDAARGOS_1053</strain>
    </source>
</reference>
<comment type="similarity">
    <text evidence="1">Belongs to the 'GDXG' lipolytic enzyme family.</text>
</comment>
<evidence type="ECO:0000259" key="3">
    <source>
        <dbReference type="Pfam" id="PF07859"/>
    </source>
</evidence>
<evidence type="ECO:0000256" key="2">
    <source>
        <dbReference type="ARBA" id="ARBA00022801"/>
    </source>
</evidence>
<dbReference type="Pfam" id="PF07859">
    <property type="entry name" value="Abhydrolase_3"/>
    <property type="match status" value="1"/>
</dbReference>
<evidence type="ECO:0000256" key="1">
    <source>
        <dbReference type="ARBA" id="ARBA00010515"/>
    </source>
</evidence>
<dbReference type="InterPro" id="IPR029058">
    <property type="entry name" value="AB_hydrolase_fold"/>
</dbReference>
<feature type="domain" description="Alpha/beta hydrolase fold-3" evidence="3">
    <location>
        <begin position="57"/>
        <end position="244"/>
    </location>
</feature>
<name>A0A7T4JVX7_9CORY</name>
<evidence type="ECO:0000313" key="5">
    <source>
        <dbReference type="Proteomes" id="UP000596145"/>
    </source>
</evidence>
<dbReference type="GO" id="GO:0016787">
    <property type="term" value="F:hydrolase activity"/>
    <property type="evidence" value="ECO:0007669"/>
    <property type="project" value="UniProtKB-KW"/>
</dbReference>
<dbReference type="AlphaFoldDB" id="A0A7T4JVX7"/>
<organism evidence="4 5">
    <name type="scientific">Corynebacterium glucuronolyticum</name>
    <dbReference type="NCBI Taxonomy" id="39791"/>
    <lineage>
        <taxon>Bacteria</taxon>
        <taxon>Bacillati</taxon>
        <taxon>Actinomycetota</taxon>
        <taxon>Actinomycetes</taxon>
        <taxon>Mycobacteriales</taxon>
        <taxon>Corynebacteriaceae</taxon>
        <taxon>Corynebacterium</taxon>
    </lineage>
</organism>
<dbReference type="InterPro" id="IPR013094">
    <property type="entry name" value="AB_hydrolase_3"/>
</dbReference>
<evidence type="ECO:0000313" key="4">
    <source>
        <dbReference type="EMBL" id="QQB47384.1"/>
    </source>
</evidence>
<dbReference type="EMBL" id="CP066007">
    <property type="protein sequence ID" value="QQB47384.1"/>
    <property type="molecule type" value="Genomic_DNA"/>
</dbReference>
<accession>A0A7T4JVX7</accession>
<dbReference type="RefSeq" id="WP_084036085.1">
    <property type="nucleotide sequence ID" value="NZ_CP066007.1"/>
</dbReference>
<dbReference type="PROSITE" id="PS01173">
    <property type="entry name" value="LIPASE_GDXG_HIS"/>
    <property type="match status" value="1"/>
</dbReference>
<dbReference type="GeneID" id="92760771"/>